<evidence type="ECO:0000256" key="1">
    <source>
        <dbReference type="SAM" id="MobiDB-lite"/>
    </source>
</evidence>
<gene>
    <name evidence="2" type="ORF">LWI28_006575</name>
</gene>
<dbReference type="AlphaFoldDB" id="A0AAD5J8L4"/>
<comment type="caution">
    <text evidence="2">The sequence shown here is derived from an EMBL/GenBank/DDBJ whole genome shotgun (WGS) entry which is preliminary data.</text>
</comment>
<feature type="compositionally biased region" description="Polar residues" evidence="1">
    <location>
        <begin position="265"/>
        <end position="279"/>
    </location>
</feature>
<dbReference type="PANTHER" id="PTHR33167:SF33">
    <property type="entry name" value="MYB-CC TYPE TRANSCRIPTION FACTOR LHEQLE-CONTAINING DOMAIN-CONTAINING PROTEIN"/>
    <property type="match status" value="1"/>
</dbReference>
<feature type="region of interest" description="Disordered" evidence="1">
    <location>
        <begin position="233"/>
        <end position="286"/>
    </location>
</feature>
<proteinExistence type="predicted"/>
<accession>A0AAD5J8L4</accession>
<dbReference type="EMBL" id="JAJSOW010000004">
    <property type="protein sequence ID" value="KAI9191300.1"/>
    <property type="molecule type" value="Genomic_DNA"/>
</dbReference>
<organism evidence="2 3">
    <name type="scientific">Acer negundo</name>
    <name type="common">Box elder</name>
    <dbReference type="NCBI Taxonomy" id="4023"/>
    <lineage>
        <taxon>Eukaryota</taxon>
        <taxon>Viridiplantae</taxon>
        <taxon>Streptophyta</taxon>
        <taxon>Embryophyta</taxon>
        <taxon>Tracheophyta</taxon>
        <taxon>Spermatophyta</taxon>
        <taxon>Magnoliopsida</taxon>
        <taxon>eudicotyledons</taxon>
        <taxon>Gunneridae</taxon>
        <taxon>Pentapetalae</taxon>
        <taxon>rosids</taxon>
        <taxon>malvids</taxon>
        <taxon>Sapindales</taxon>
        <taxon>Sapindaceae</taxon>
        <taxon>Hippocastanoideae</taxon>
        <taxon>Acereae</taxon>
        <taxon>Acer</taxon>
    </lineage>
</organism>
<evidence type="ECO:0000313" key="3">
    <source>
        <dbReference type="Proteomes" id="UP001064489"/>
    </source>
</evidence>
<name>A0AAD5J8L4_ACENE</name>
<dbReference type="PANTHER" id="PTHR33167">
    <property type="entry name" value="TRANSCRIPTION FACTOR, PUTATIVE (DUF863)-RELATED"/>
    <property type="match status" value="1"/>
</dbReference>
<reference evidence="2" key="2">
    <citation type="submission" date="2023-02" db="EMBL/GenBank/DDBJ databases">
        <authorList>
            <person name="Swenson N.G."/>
            <person name="Wegrzyn J.L."/>
            <person name="Mcevoy S.L."/>
        </authorList>
    </citation>
    <scope>NUCLEOTIDE SEQUENCE</scope>
    <source>
        <strain evidence="2">91603</strain>
        <tissue evidence="2">Leaf</tissue>
    </source>
</reference>
<sequence length="298" mass="34041">MRKKHQLSIIHAYLQRLVWNILFPTAKSKRFAIRPFLVTGMGTKIEYAIDPLASALSNSNSFTTVVHGVDDWQYFQTRELIKNKPYYSMDRTLEKHNIESIKKTMQIHEDIFKHQVKELHRLYRVQKTLMSELKKEVKQNQIWSNHSHKFIKQNHATAQHSRERSGSCSGGETIRITTPSRGFDLERPATMDEDQAGPSSRSPTNIISNTIIRSNVDEDNSSEVELRLSIGVSPSTSSKKRSSNCMELDSSSSFKSDRGDHQDFSGPNTPMSSSSATFDQENKKNMPHWLLGLSINRS</sequence>
<protein>
    <submittedName>
        <fullName evidence="2">Uncharacterized protein</fullName>
    </submittedName>
</protein>
<feature type="region of interest" description="Disordered" evidence="1">
    <location>
        <begin position="153"/>
        <end position="213"/>
    </location>
</feature>
<dbReference type="Proteomes" id="UP001064489">
    <property type="component" value="Chromosome 6"/>
</dbReference>
<feature type="compositionally biased region" description="Low complexity" evidence="1">
    <location>
        <begin position="198"/>
        <end position="213"/>
    </location>
</feature>
<evidence type="ECO:0000313" key="2">
    <source>
        <dbReference type="EMBL" id="KAI9191300.1"/>
    </source>
</evidence>
<reference evidence="2" key="1">
    <citation type="journal article" date="2022" name="Plant J.">
        <title>Strategies of tolerance reflected in two North American maple genomes.</title>
        <authorList>
            <person name="McEvoy S.L."/>
            <person name="Sezen U.U."/>
            <person name="Trouern-Trend A."/>
            <person name="McMahon S.M."/>
            <person name="Schaberg P.G."/>
            <person name="Yang J."/>
            <person name="Wegrzyn J.L."/>
            <person name="Swenson N.G."/>
        </authorList>
    </citation>
    <scope>NUCLEOTIDE SEQUENCE</scope>
    <source>
        <strain evidence="2">91603</strain>
    </source>
</reference>
<keyword evidence="3" id="KW-1185">Reference proteome</keyword>